<organism evidence="2 3">
    <name type="scientific">Taxus chinensis</name>
    <name type="common">Chinese yew</name>
    <name type="synonym">Taxus wallichiana var. chinensis</name>
    <dbReference type="NCBI Taxonomy" id="29808"/>
    <lineage>
        <taxon>Eukaryota</taxon>
        <taxon>Viridiplantae</taxon>
        <taxon>Streptophyta</taxon>
        <taxon>Embryophyta</taxon>
        <taxon>Tracheophyta</taxon>
        <taxon>Spermatophyta</taxon>
        <taxon>Pinopsida</taxon>
        <taxon>Pinidae</taxon>
        <taxon>Conifers II</taxon>
        <taxon>Cupressales</taxon>
        <taxon>Taxaceae</taxon>
        <taxon>Taxus</taxon>
    </lineage>
</organism>
<reference evidence="2 3" key="1">
    <citation type="journal article" date="2021" name="Nat. Plants">
        <title>The Taxus genome provides insights into paclitaxel biosynthesis.</title>
        <authorList>
            <person name="Xiong X."/>
            <person name="Gou J."/>
            <person name="Liao Q."/>
            <person name="Li Y."/>
            <person name="Zhou Q."/>
            <person name="Bi G."/>
            <person name="Li C."/>
            <person name="Du R."/>
            <person name="Wang X."/>
            <person name="Sun T."/>
            <person name="Guo L."/>
            <person name="Liang H."/>
            <person name="Lu P."/>
            <person name="Wu Y."/>
            <person name="Zhang Z."/>
            <person name="Ro D.K."/>
            <person name="Shang Y."/>
            <person name="Huang S."/>
            <person name="Yan J."/>
        </authorList>
    </citation>
    <scope>NUCLEOTIDE SEQUENCE [LARGE SCALE GENOMIC DNA]</scope>
    <source>
        <strain evidence="2">Ta-2019</strain>
    </source>
</reference>
<dbReference type="EMBL" id="JAHRHJ020000008">
    <property type="protein sequence ID" value="KAH9304605.1"/>
    <property type="molecule type" value="Genomic_DNA"/>
</dbReference>
<accession>A0AA38CPS1</accession>
<evidence type="ECO:0000313" key="3">
    <source>
        <dbReference type="Proteomes" id="UP000824469"/>
    </source>
</evidence>
<comment type="caution">
    <text evidence="2">The sequence shown here is derived from an EMBL/GenBank/DDBJ whole genome shotgun (WGS) entry which is preliminary data.</text>
</comment>
<keyword evidence="3" id="KW-1185">Reference proteome</keyword>
<sequence length="64" mass="6710">KIALRRPAQGGGYRNVPPCQGGGHKTAALEAAVSSLKTKSQVEGNWENKSLVIIGVCGDVKLHI</sequence>
<proteinExistence type="predicted"/>
<feature type="region of interest" description="Disordered" evidence="1">
    <location>
        <begin position="1"/>
        <end position="21"/>
    </location>
</feature>
<protein>
    <submittedName>
        <fullName evidence="2">Uncharacterized protein</fullName>
    </submittedName>
</protein>
<feature type="non-terminal residue" evidence="2">
    <location>
        <position position="1"/>
    </location>
</feature>
<evidence type="ECO:0000313" key="2">
    <source>
        <dbReference type="EMBL" id="KAH9304605.1"/>
    </source>
</evidence>
<feature type="non-terminal residue" evidence="2">
    <location>
        <position position="64"/>
    </location>
</feature>
<name>A0AA38CPS1_TAXCH</name>
<dbReference type="AlphaFoldDB" id="A0AA38CPS1"/>
<dbReference type="Proteomes" id="UP000824469">
    <property type="component" value="Unassembled WGS sequence"/>
</dbReference>
<gene>
    <name evidence="2" type="ORF">KI387_009009</name>
</gene>
<evidence type="ECO:0000256" key="1">
    <source>
        <dbReference type="SAM" id="MobiDB-lite"/>
    </source>
</evidence>